<dbReference type="Pfam" id="PF08327">
    <property type="entry name" value="AHSA1"/>
    <property type="match status" value="1"/>
</dbReference>
<evidence type="ECO:0000256" key="1">
    <source>
        <dbReference type="ARBA" id="ARBA00006817"/>
    </source>
</evidence>
<dbReference type="EMBL" id="CP060714">
    <property type="protein sequence ID" value="QNN56804.1"/>
    <property type="molecule type" value="Genomic_DNA"/>
</dbReference>
<gene>
    <name evidence="3" type="ORF">H9K76_20245</name>
</gene>
<dbReference type="InterPro" id="IPR023393">
    <property type="entry name" value="START-like_dom_sf"/>
</dbReference>
<protein>
    <submittedName>
        <fullName evidence="3">SRPBCC family protein</fullName>
    </submittedName>
</protein>
<reference evidence="3 4" key="1">
    <citation type="submission" date="2020-08" db="EMBL/GenBank/DDBJ databases">
        <title>Genome sequence of Diaphorobacter ruginosibacter DSM 27467T.</title>
        <authorList>
            <person name="Hyun D.-W."/>
            <person name="Bae J.-W."/>
        </authorList>
    </citation>
    <scope>NUCLEOTIDE SEQUENCE [LARGE SCALE GENOMIC DNA]</scope>
    <source>
        <strain evidence="3 4">DSM 27467</strain>
    </source>
</reference>
<accession>A0A7G9RMH9</accession>
<keyword evidence="4" id="KW-1185">Reference proteome</keyword>
<sequence length="167" mass="18698">MSDSTTTISSSTPAAAVHSNDLVLTRLLDAPADKLYRCWTEPALLVKWFVPAPWSVARAEVDVRPGGRCLIVMQSPEGQEIPNDGVYLEAVPGRRLVFTDAYRAGWVPSDKPFMTAIVTFEPEGQGTRYTAIARHWNEQDRKTHEDMGFHTGWGICAEQLERLARRL</sequence>
<evidence type="ECO:0000313" key="4">
    <source>
        <dbReference type="Proteomes" id="UP000515811"/>
    </source>
</evidence>
<dbReference type="KEGG" id="drg:H9K76_20245"/>
<comment type="similarity">
    <text evidence="1">Belongs to the AHA1 family.</text>
</comment>
<dbReference type="AlphaFoldDB" id="A0A7G9RMH9"/>
<name>A0A7G9RMH9_9BURK</name>
<feature type="domain" description="Activator of Hsp90 ATPase homologue 1/2-like C-terminal" evidence="2">
    <location>
        <begin position="29"/>
        <end position="163"/>
    </location>
</feature>
<dbReference type="Gene3D" id="3.30.530.20">
    <property type="match status" value="1"/>
</dbReference>
<evidence type="ECO:0000313" key="3">
    <source>
        <dbReference type="EMBL" id="QNN56804.1"/>
    </source>
</evidence>
<proteinExistence type="inferred from homology"/>
<dbReference type="RefSeq" id="WP_187597070.1">
    <property type="nucleotide sequence ID" value="NZ_CP060714.1"/>
</dbReference>
<dbReference type="CDD" id="cd08896">
    <property type="entry name" value="SRPBCC_CalC_Aha1-like_3"/>
    <property type="match status" value="1"/>
</dbReference>
<dbReference type="InterPro" id="IPR013538">
    <property type="entry name" value="ASHA1/2-like_C"/>
</dbReference>
<dbReference type="SUPFAM" id="SSF55961">
    <property type="entry name" value="Bet v1-like"/>
    <property type="match status" value="1"/>
</dbReference>
<organism evidence="3 4">
    <name type="scientific">Diaphorobacter ruginosibacter</name>
    <dbReference type="NCBI Taxonomy" id="1715720"/>
    <lineage>
        <taxon>Bacteria</taxon>
        <taxon>Pseudomonadati</taxon>
        <taxon>Pseudomonadota</taxon>
        <taxon>Betaproteobacteria</taxon>
        <taxon>Burkholderiales</taxon>
        <taxon>Comamonadaceae</taxon>
        <taxon>Diaphorobacter</taxon>
    </lineage>
</organism>
<dbReference type="Proteomes" id="UP000515811">
    <property type="component" value="Chromosome"/>
</dbReference>
<evidence type="ECO:0000259" key="2">
    <source>
        <dbReference type="Pfam" id="PF08327"/>
    </source>
</evidence>